<evidence type="ECO:0000256" key="1">
    <source>
        <dbReference type="SAM" id="Coils"/>
    </source>
</evidence>
<proteinExistence type="predicted"/>
<dbReference type="STRING" id="1157962.A0A250WUR2"/>
<gene>
    <name evidence="3" type="ORF">CEUSTIGMA_g2023.t1</name>
</gene>
<dbReference type="AlphaFoldDB" id="A0A250WUR2"/>
<accession>A0A250WUR2</accession>
<dbReference type="PANTHER" id="PTHR33598:SF4">
    <property type="entry name" value="OS02G0833400 PROTEIN"/>
    <property type="match status" value="1"/>
</dbReference>
<feature type="compositionally biased region" description="Low complexity" evidence="2">
    <location>
        <begin position="141"/>
        <end position="151"/>
    </location>
</feature>
<evidence type="ECO:0000313" key="4">
    <source>
        <dbReference type="Proteomes" id="UP000232323"/>
    </source>
</evidence>
<sequence>MIAIVHCSSSFDESSPASMKTARRALMMKYVNEASPKDSERFVKTGPPEVVSAMRQTVRNLVGTLPSSYFDVKISSAADSLAQLFFTVAITGYLFRNAQTRLELQIALGAGSQAPGGSSSSSSSNYDDHIPSAMSGMGYQNGSSNSSTSNSKGLDGTTDDYSGAAAEGEHHDSTGLSPGRILCRSIDGTMSAASRDGESRDGEYAPGVQMRNVEGEILRWHHTHGVERMEASKYIQQLEQQVKELRDELASAKSLLRLTGPDDHKAGQLLNEPPSWVDAQTLQQAISAGSSALPSLLSLANSSSRLTSAAAASATVACSASHSGELLTFIRDLPGEHIQELTAEVSPEVIDAMDLFIARLMGTEDVHQLRTMTSQFDSNELSKVLFWLLVVGTSLRQTREDRRIVGKLCVAFICAYLLKYEICVHWN</sequence>
<dbReference type="InterPro" id="IPR008479">
    <property type="entry name" value="DUF760"/>
</dbReference>
<keyword evidence="1" id="KW-0175">Coiled coil</keyword>
<dbReference type="Proteomes" id="UP000232323">
    <property type="component" value="Unassembled WGS sequence"/>
</dbReference>
<feature type="coiled-coil region" evidence="1">
    <location>
        <begin position="228"/>
        <end position="255"/>
    </location>
</feature>
<dbReference type="OrthoDB" id="4115at2759"/>
<dbReference type="Pfam" id="PF05542">
    <property type="entry name" value="DUF760"/>
    <property type="match status" value="2"/>
</dbReference>
<reference evidence="3 4" key="1">
    <citation type="submission" date="2017-08" db="EMBL/GenBank/DDBJ databases">
        <title>Acidophilic green algal genome provides insights into adaptation to an acidic environment.</title>
        <authorList>
            <person name="Hirooka S."/>
            <person name="Hirose Y."/>
            <person name="Kanesaki Y."/>
            <person name="Higuchi S."/>
            <person name="Fujiwara T."/>
            <person name="Onuma R."/>
            <person name="Era A."/>
            <person name="Ohbayashi R."/>
            <person name="Uzuka A."/>
            <person name="Nozaki H."/>
            <person name="Yoshikawa H."/>
            <person name="Miyagishima S.Y."/>
        </authorList>
    </citation>
    <scope>NUCLEOTIDE SEQUENCE [LARGE SCALE GENOMIC DNA]</scope>
    <source>
        <strain evidence="3 4">NIES-2499</strain>
    </source>
</reference>
<protein>
    <submittedName>
        <fullName evidence="3">Uncharacterized protein</fullName>
    </submittedName>
</protein>
<comment type="caution">
    <text evidence="3">The sequence shown here is derived from an EMBL/GenBank/DDBJ whole genome shotgun (WGS) entry which is preliminary data.</text>
</comment>
<organism evidence="3 4">
    <name type="scientific">Chlamydomonas eustigma</name>
    <dbReference type="NCBI Taxonomy" id="1157962"/>
    <lineage>
        <taxon>Eukaryota</taxon>
        <taxon>Viridiplantae</taxon>
        <taxon>Chlorophyta</taxon>
        <taxon>core chlorophytes</taxon>
        <taxon>Chlorophyceae</taxon>
        <taxon>CS clade</taxon>
        <taxon>Chlamydomonadales</taxon>
        <taxon>Chlamydomonadaceae</taxon>
        <taxon>Chlamydomonas</taxon>
    </lineage>
</organism>
<name>A0A250WUR2_9CHLO</name>
<feature type="region of interest" description="Disordered" evidence="2">
    <location>
        <begin position="110"/>
        <end position="181"/>
    </location>
</feature>
<feature type="compositionally biased region" description="Low complexity" evidence="2">
    <location>
        <begin position="110"/>
        <end position="124"/>
    </location>
</feature>
<evidence type="ECO:0000313" key="3">
    <source>
        <dbReference type="EMBL" id="GAX74574.1"/>
    </source>
</evidence>
<evidence type="ECO:0000256" key="2">
    <source>
        <dbReference type="SAM" id="MobiDB-lite"/>
    </source>
</evidence>
<dbReference type="EMBL" id="BEGY01000008">
    <property type="protein sequence ID" value="GAX74574.1"/>
    <property type="molecule type" value="Genomic_DNA"/>
</dbReference>
<dbReference type="PANTHER" id="PTHR33598">
    <property type="entry name" value="OS02G0833400 PROTEIN"/>
    <property type="match status" value="1"/>
</dbReference>
<keyword evidence="4" id="KW-1185">Reference proteome</keyword>